<dbReference type="VEuPathDB" id="FungiDB:CC77DRAFT_24202"/>
<feature type="transmembrane region" description="Helical" evidence="1">
    <location>
        <begin position="30"/>
        <end position="48"/>
    </location>
</feature>
<protein>
    <submittedName>
        <fullName evidence="2">Uncharacterized protein</fullName>
    </submittedName>
</protein>
<dbReference type="KEGG" id="aalt:CC77DRAFT_24202"/>
<reference evidence="2 3" key="1">
    <citation type="submission" date="2016-05" db="EMBL/GenBank/DDBJ databases">
        <title>Comparative analysis of secretome profiles of manganese(II)-oxidizing ascomycete fungi.</title>
        <authorList>
            <consortium name="DOE Joint Genome Institute"/>
            <person name="Zeiner C.A."/>
            <person name="Purvine S.O."/>
            <person name="Zink E.M."/>
            <person name="Wu S."/>
            <person name="Pasa-Tolic L."/>
            <person name="Chaput D.L."/>
            <person name="Haridas S."/>
            <person name="Grigoriev I.V."/>
            <person name="Santelli C.M."/>
            <person name="Hansel C.M."/>
        </authorList>
    </citation>
    <scope>NUCLEOTIDE SEQUENCE [LARGE SCALE GENOMIC DNA]</scope>
    <source>
        <strain evidence="2 3">SRC1lrK2f</strain>
    </source>
</reference>
<keyword evidence="1" id="KW-0472">Membrane</keyword>
<proteinExistence type="predicted"/>
<dbReference type="RefSeq" id="XP_018391517.1">
    <property type="nucleotide sequence ID" value="XM_018530826.1"/>
</dbReference>
<accession>A0A177E319</accession>
<keyword evidence="1" id="KW-0812">Transmembrane</keyword>
<keyword evidence="1" id="KW-1133">Transmembrane helix</keyword>
<dbReference type="AlphaFoldDB" id="A0A177E319"/>
<sequence>MLRPLAVLSNCLALFHFIYAFICIQSVHGRAAYCLAFVVALSTHIRGFSSMYASDAK</sequence>
<dbReference type="Proteomes" id="UP000077248">
    <property type="component" value="Unassembled WGS sequence"/>
</dbReference>
<dbReference type="EMBL" id="KV441469">
    <property type="protein sequence ID" value="OAG26096.1"/>
    <property type="molecule type" value="Genomic_DNA"/>
</dbReference>
<organism evidence="2 3">
    <name type="scientific">Alternaria alternata</name>
    <name type="common">Alternaria rot fungus</name>
    <name type="synonym">Torula alternata</name>
    <dbReference type="NCBI Taxonomy" id="5599"/>
    <lineage>
        <taxon>Eukaryota</taxon>
        <taxon>Fungi</taxon>
        <taxon>Dikarya</taxon>
        <taxon>Ascomycota</taxon>
        <taxon>Pezizomycotina</taxon>
        <taxon>Dothideomycetes</taxon>
        <taxon>Pleosporomycetidae</taxon>
        <taxon>Pleosporales</taxon>
        <taxon>Pleosporineae</taxon>
        <taxon>Pleosporaceae</taxon>
        <taxon>Alternaria</taxon>
        <taxon>Alternaria sect. Alternaria</taxon>
        <taxon>Alternaria alternata complex</taxon>
    </lineage>
</organism>
<evidence type="ECO:0000256" key="1">
    <source>
        <dbReference type="SAM" id="Phobius"/>
    </source>
</evidence>
<name>A0A177E319_ALTAL</name>
<evidence type="ECO:0000313" key="3">
    <source>
        <dbReference type="Proteomes" id="UP000077248"/>
    </source>
</evidence>
<evidence type="ECO:0000313" key="2">
    <source>
        <dbReference type="EMBL" id="OAG26096.1"/>
    </source>
</evidence>
<keyword evidence="3" id="KW-1185">Reference proteome</keyword>
<gene>
    <name evidence="2" type="ORF">CC77DRAFT_24202</name>
</gene>
<dbReference type="GeneID" id="29116420"/>